<reference evidence="1" key="1">
    <citation type="journal article" date="2022" name="bioRxiv">
        <title>Sequencing and chromosome-scale assembly of the giantPleurodeles waltlgenome.</title>
        <authorList>
            <person name="Brown T."/>
            <person name="Elewa A."/>
            <person name="Iarovenko S."/>
            <person name="Subramanian E."/>
            <person name="Araus A.J."/>
            <person name="Petzold A."/>
            <person name="Susuki M."/>
            <person name="Suzuki K.-i.T."/>
            <person name="Hayashi T."/>
            <person name="Toyoda A."/>
            <person name="Oliveira C."/>
            <person name="Osipova E."/>
            <person name="Leigh N.D."/>
            <person name="Simon A."/>
            <person name="Yun M.H."/>
        </authorList>
    </citation>
    <scope>NUCLEOTIDE SEQUENCE</scope>
    <source>
        <strain evidence="1">20211129_DDA</strain>
        <tissue evidence="1">Liver</tissue>
    </source>
</reference>
<evidence type="ECO:0000313" key="2">
    <source>
        <dbReference type="Proteomes" id="UP001066276"/>
    </source>
</evidence>
<dbReference type="AlphaFoldDB" id="A0AAV7LJ11"/>
<proteinExistence type="predicted"/>
<evidence type="ECO:0000313" key="1">
    <source>
        <dbReference type="EMBL" id="KAJ1088828.1"/>
    </source>
</evidence>
<dbReference type="EMBL" id="JANPWB010000015">
    <property type="protein sequence ID" value="KAJ1088828.1"/>
    <property type="molecule type" value="Genomic_DNA"/>
</dbReference>
<gene>
    <name evidence="1" type="ORF">NDU88_001983</name>
</gene>
<name>A0AAV7LJ11_PLEWA</name>
<sequence length="169" mass="18679">MAVQETSSSPAPVSAESRTLDASDRILQEITAVLRHLEAMDLKITELSAASASIRTDIACFSEQVADLAQHLSTVEDHIGMLPEHDAEPQSLRGKITDLEDWSRRDNVRFFGILEQKEGTDIKLFFQSLLPEITGLTILPPLEFQRVHRIGPPRSISSGRPARSLHVSA</sequence>
<protein>
    <submittedName>
        <fullName evidence="1">Uncharacterized protein</fullName>
    </submittedName>
</protein>
<keyword evidence="2" id="KW-1185">Reference proteome</keyword>
<accession>A0AAV7LJ11</accession>
<dbReference type="Proteomes" id="UP001066276">
    <property type="component" value="Chromosome 11"/>
</dbReference>
<dbReference type="Gene3D" id="3.30.70.1820">
    <property type="entry name" value="L1 transposable element, RRM domain"/>
    <property type="match status" value="1"/>
</dbReference>
<organism evidence="1 2">
    <name type="scientific">Pleurodeles waltl</name>
    <name type="common">Iberian ribbed newt</name>
    <dbReference type="NCBI Taxonomy" id="8319"/>
    <lineage>
        <taxon>Eukaryota</taxon>
        <taxon>Metazoa</taxon>
        <taxon>Chordata</taxon>
        <taxon>Craniata</taxon>
        <taxon>Vertebrata</taxon>
        <taxon>Euteleostomi</taxon>
        <taxon>Amphibia</taxon>
        <taxon>Batrachia</taxon>
        <taxon>Caudata</taxon>
        <taxon>Salamandroidea</taxon>
        <taxon>Salamandridae</taxon>
        <taxon>Pleurodelinae</taxon>
        <taxon>Pleurodeles</taxon>
    </lineage>
</organism>
<comment type="caution">
    <text evidence="1">The sequence shown here is derived from an EMBL/GenBank/DDBJ whole genome shotgun (WGS) entry which is preliminary data.</text>
</comment>